<feature type="domain" description="DUF7730" evidence="1">
    <location>
        <begin position="173"/>
        <end position="351"/>
    </location>
</feature>
<name>A0A9Q8LHC9_PASFU</name>
<dbReference type="KEGG" id="ffu:CLAFUR5_05784"/>
<dbReference type="PANTHER" id="PTHR38790">
    <property type="entry name" value="2EXR DOMAIN-CONTAINING PROTEIN-RELATED"/>
    <property type="match status" value="1"/>
</dbReference>
<evidence type="ECO:0000259" key="1">
    <source>
        <dbReference type="Pfam" id="PF24864"/>
    </source>
</evidence>
<dbReference type="EMBL" id="CP090167">
    <property type="protein sequence ID" value="UJO17467.1"/>
    <property type="molecule type" value="Genomic_DNA"/>
</dbReference>
<gene>
    <name evidence="2" type="ORF">CLAFUR5_05784</name>
</gene>
<proteinExistence type="predicted"/>
<reference evidence="2" key="2">
    <citation type="journal article" date="2022" name="Microb. Genom.">
        <title>A chromosome-scale genome assembly of the tomato pathogen Cladosporium fulvum reveals a compartmentalized genome architecture and the presence of a dispensable chromosome.</title>
        <authorList>
            <person name="Zaccaron A.Z."/>
            <person name="Chen L.H."/>
            <person name="Samaras A."/>
            <person name="Stergiopoulos I."/>
        </authorList>
    </citation>
    <scope>NUCLEOTIDE SEQUENCE</scope>
    <source>
        <strain evidence="2">Race5_Kim</strain>
    </source>
</reference>
<accession>A0A9Q8LHC9</accession>
<protein>
    <recommendedName>
        <fullName evidence="1">DUF7730 domain-containing protein</fullName>
    </recommendedName>
</protein>
<sequence length="433" mass="49340">MITSCQLETPRHELAPDFSRLWWQCQAQGGSKKMCDAVLANSVKAVVQQLAPAHPGHGKVSSRTFQSAITARSSSLLCQAAQSASSYWHTLAMVDLGSWGEFALRTWVNINPSTQWANRQVEPFRGLPFGTFLHTARPRRQRRLTGPLDATQHSLWHRLQILSSLEPEQQTSHQSQSAFLTKLPYDVRLMIYEMVIGGNVLHLEAQNQKARILHNICKHPDEINNVGMHQHCSNLSTVSPSAAPREDYPHATGLLPLLVTCRRVYSEAIDTLYNANTFQFTQNFAAFTFLKFMLPEQRMASFRHFRLHLRVPRHPALNNRALRDWQDLWAFFRDEMTGLLSLYLQIQMLQPMEEQIQSTSDNDAAGWIAPMVIMSMDAYQKRGCRVIVQIRDQRHEPAAMFLDITRSNTGASMEQVLRLTCAALHERIRISLG</sequence>
<evidence type="ECO:0000313" key="3">
    <source>
        <dbReference type="Proteomes" id="UP000756132"/>
    </source>
</evidence>
<dbReference type="InterPro" id="IPR056632">
    <property type="entry name" value="DUF7730"/>
</dbReference>
<keyword evidence="3" id="KW-1185">Reference proteome</keyword>
<dbReference type="RefSeq" id="XP_047761833.1">
    <property type="nucleotide sequence ID" value="XM_047904932.1"/>
</dbReference>
<organism evidence="2 3">
    <name type="scientific">Passalora fulva</name>
    <name type="common">Tomato leaf mold</name>
    <name type="synonym">Cladosporium fulvum</name>
    <dbReference type="NCBI Taxonomy" id="5499"/>
    <lineage>
        <taxon>Eukaryota</taxon>
        <taxon>Fungi</taxon>
        <taxon>Dikarya</taxon>
        <taxon>Ascomycota</taxon>
        <taxon>Pezizomycotina</taxon>
        <taxon>Dothideomycetes</taxon>
        <taxon>Dothideomycetidae</taxon>
        <taxon>Mycosphaerellales</taxon>
        <taxon>Mycosphaerellaceae</taxon>
        <taxon>Fulvia</taxon>
    </lineage>
</organism>
<dbReference type="OrthoDB" id="10256725at2759"/>
<evidence type="ECO:0000313" key="2">
    <source>
        <dbReference type="EMBL" id="UJO17467.1"/>
    </source>
</evidence>
<dbReference type="AlphaFoldDB" id="A0A9Q8LHC9"/>
<reference evidence="2" key="1">
    <citation type="submission" date="2021-12" db="EMBL/GenBank/DDBJ databases">
        <authorList>
            <person name="Zaccaron A."/>
            <person name="Stergiopoulos I."/>
        </authorList>
    </citation>
    <scope>NUCLEOTIDE SEQUENCE</scope>
    <source>
        <strain evidence="2">Race5_Kim</strain>
    </source>
</reference>
<dbReference type="Proteomes" id="UP000756132">
    <property type="component" value="Chromosome 5"/>
</dbReference>
<dbReference type="Pfam" id="PF24864">
    <property type="entry name" value="DUF7730"/>
    <property type="match status" value="1"/>
</dbReference>
<dbReference type="GeneID" id="71985662"/>